<name>A0ABD1SC16_9LAMI</name>
<keyword evidence="3" id="KW-1185">Reference proteome</keyword>
<protein>
    <submittedName>
        <fullName evidence="2">Uncharacterized protein</fullName>
    </submittedName>
</protein>
<proteinExistence type="predicted"/>
<evidence type="ECO:0000313" key="3">
    <source>
        <dbReference type="Proteomes" id="UP001604336"/>
    </source>
</evidence>
<accession>A0ABD1SC16</accession>
<feature type="region of interest" description="Disordered" evidence="1">
    <location>
        <begin position="16"/>
        <end position="38"/>
    </location>
</feature>
<dbReference type="AlphaFoldDB" id="A0ABD1SC16"/>
<comment type="caution">
    <text evidence="2">The sequence shown here is derived from an EMBL/GenBank/DDBJ whole genome shotgun (WGS) entry which is preliminary data.</text>
</comment>
<organism evidence="2 3">
    <name type="scientific">Abeliophyllum distichum</name>
    <dbReference type="NCBI Taxonomy" id="126358"/>
    <lineage>
        <taxon>Eukaryota</taxon>
        <taxon>Viridiplantae</taxon>
        <taxon>Streptophyta</taxon>
        <taxon>Embryophyta</taxon>
        <taxon>Tracheophyta</taxon>
        <taxon>Spermatophyta</taxon>
        <taxon>Magnoliopsida</taxon>
        <taxon>eudicotyledons</taxon>
        <taxon>Gunneridae</taxon>
        <taxon>Pentapetalae</taxon>
        <taxon>asterids</taxon>
        <taxon>lamiids</taxon>
        <taxon>Lamiales</taxon>
        <taxon>Oleaceae</taxon>
        <taxon>Forsythieae</taxon>
        <taxon>Abeliophyllum</taxon>
    </lineage>
</organism>
<sequence>MPRVIGSSLDALERRKAKENKKYKTCSSSTGPVDPPASFHGLPSQTELLDAASLIVRTVLFSIKTRPLDRRDDGENEILTIRKNDADLVAKKEMDELPEMVSENLSLKKEFAGLKVSSGAHNSSLGKHTSWDVDKAIAEYAELCQMLGMRNMLEE</sequence>
<dbReference type="EMBL" id="JBFOLK010000007">
    <property type="protein sequence ID" value="KAL2498291.1"/>
    <property type="molecule type" value="Genomic_DNA"/>
</dbReference>
<reference evidence="3" key="1">
    <citation type="submission" date="2024-07" db="EMBL/GenBank/DDBJ databases">
        <title>Two chromosome-level genome assemblies of Korean endemic species Abeliophyllum distichum and Forsythia ovata (Oleaceae).</title>
        <authorList>
            <person name="Jang H."/>
        </authorList>
    </citation>
    <scope>NUCLEOTIDE SEQUENCE [LARGE SCALE GENOMIC DNA]</scope>
</reference>
<evidence type="ECO:0000313" key="2">
    <source>
        <dbReference type="EMBL" id="KAL2498291.1"/>
    </source>
</evidence>
<dbReference type="Proteomes" id="UP001604336">
    <property type="component" value="Unassembled WGS sequence"/>
</dbReference>
<evidence type="ECO:0000256" key="1">
    <source>
        <dbReference type="SAM" id="MobiDB-lite"/>
    </source>
</evidence>
<gene>
    <name evidence="2" type="ORF">Adt_23841</name>
</gene>